<dbReference type="SUPFAM" id="SSF53335">
    <property type="entry name" value="S-adenosyl-L-methionine-dependent methyltransferases"/>
    <property type="match status" value="1"/>
</dbReference>
<proteinExistence type="predicted"/>
<dbReference type="GO" id="GO:0032259">
    <property type="term" value="P:methylation"/>
    <property type="evidence" value="ECO:0007669"/>
    <property type="project" value="UniProtKB-KW"/>
</dbReference>
<keyword evidence="4" id="KW-1185">Reference proteome</keyword>
<dbReference type="GO" id="GO:0008168">
    <property type="term" value="F:methyltransferase activity"/>
    <property type="evidence" value="ECO:0007669"/>
    <property type="project" value="UniProtKB-KW"/>
</dbReference>
<dbReference type="PANTHER" id="PTHR43861">
    <property type="entry name" value="TRANS-ACONITATE 2-METHYLTRANSFERASE-RELATED"/>
    <property type="match status" value="1"/>
</dbReference>
<evidence type="ECO:0000313" key="3">
    <source>
        <dbReference type="EMBL" id="MUP42458.1"/>
    </source>
</evidence>
<protein>
    <submittedName>
        <fullName evidence="3">Class I SAM-dependent methyltransferase</fullName>
    </submittedName>
</protein>
<dbReference type="OrthoDB" id="9789123at2"/>
<feature type="domain" description="Methyltransferase" evidence="2">
    <location>
        <begin position="49"/>
        <end position="143"/>
    </location>
</feature>
<reference evidence="3 4" key="1">
    <citation type="submission" date="2019-07" db="EMBL/GenBank/DDBJ databases">
        <title>Gramella aestuarii sp. nov., isolated from a tidal flat, and emended description of Gramella echinicola.</title>
        <authorList>
            <person name="Liu L."/>
        </authorList>
    </citation>
    <scope>NUCLEOTIDE SEQUENCE [LARGE SCALE GENOMIC DNA]</scope>
    <source>
        <strain evidence="3 4">BS12</strain>
    </source>
</reference>
<dbReference type="EMBL" id="VJVW01000002">
    <property type="protein sequence ID" value="MUP42458.1"/>
    <property type="molecule type" value="Genomic_DNA"/>
</dbReference>
<dbReference type="Gene3D" id="3.40.50.150">
    <property type="entry name" value="Vaccinia Virus protein VP39"/>
    <property type="match status" value="1"/>
</dbReference>
<comment type="caution">
    <text evidence="3">The sequence shown here is derived from an EMBL/GenBank/DDBJ whole genome shotgun (WGS) entry which is preliminary data.</text>
</comment>
<dbReference type="Pfam" id="PF13649">
    <property type="entry name" value="Methyltransf_25"/>
    <property type="match status" value="1"/>
</dbReference>
<evidence type="ECO:0000256" key="1">
    <source>
        <dbReference type="ARBA" id="ARBA00022679"/>
    </source>
</evidence>
<dbReference type="RefSeq" id="WP_156275608.1">
    <property type="nucleotide sequence ID" value="NZ_BAABGI010000001.1"/>
</dbReference>
<dbReference type="Proteomes" id="UP000460416">
    <property type="component" value="Unassembled WGS sequence"/>
</dbReference>
<dbReference type="InterPro" id="IPR041698">
    <property type="entry name" value="Methyltransf_25"/>
</dbReference>
<evidence type="ECO:0000313" key="4">
    <source>
        <dbReference type="Proteomes" id="UP000460416"/>
    </source>
</evidence>
<accession>A0A7K1LP00</accession>
<keyword evidence="1 3" id="KW-0808">Transferase</keyword>
<dbReference type="CDD" id="cd02440">
    <property type="entry name" value="AdoMet_MTases"/>
    <property type="match status" value="1"/>
</dbReference>
<keyword evidence="3" id="KW-0489">Methyltransferase</keyword>
<name>A0A7K1LP00_9FLAO</name>
<dbReference type="InterPro" id="IPR029063">
    <property type="entry name" value="SAM-dependent_MTases_sf"/>
</dbReference>
<sequence>MRHGTDIGLEFNEFSKNYTSDMQRCVPHYMDLLESFVKFLPRDFSPETVLDLGCGNGNTTARLLSRFPEASYTLVDASAEMISLCRKQFSDFRMSYENTYFQDFDFKKSAYDLVVAGFSLHHCDDKEKRSIFSKIHMSLKKGGLFLYSDLMISKNSPEHPKLLEEWGGFVNSNFPDGEKWEWVMEHYEQFDKPSDLKEQLDWLKLAGFTEVDIPYRDGHWVFLRARK</sequence>
<gene>
    <name evidence="3" type="ORF">FLP08_07725</name>
</gene>
<evidence type="ECO:0000259" key="2">
    <source>
        <dbReference type="Pfam" id="PF13649"/>
    </source>
</evidence>
<organism evidence="3 4">
    <name type="scientific">Christiangramia aestuarii</name>
    <dbReference type="NCBI Taxonomy" id="1028746"/>
    <lineage>
        <taxon>Bacteria</taxon>
        <taxon>Pseudomonadati</taxon>
        <taxon>Bacteroidota</taxon>
        <taxon>Flavobacteriia</taxon>
        <taxon>Flavobacteriales</taxon>
        <taxon>Flavobacteriaceae</taxon>
        <taxon>Christiangramia</taxon>
    </lineage>
</organism>
<dbReference type="AlphaFoldDB" id="A0A7K1LP00"/>